<feature type="domain" description="Peptidase S8/S53" evidence="10">
    <location>
        <begin position="59"/>
        <end position="364"/>
    </location>
</feature>
<feature type="active site" description="Charge relay system" evidence="5">
    <location>
        <position position="68"/>
    </location>
</feature>
<reference evidence="12" key="1">
    <citation type="journal article" date="2019" name="Int. J. Syst. Evol. Microbiol.">
        <title>The Global Catalogue of Microorganisms (GCM) 10K type strain sequencing project: providing services to taxonomists for standard genome sequencing and annotation.</title>
        <authorList>
            <consortium name="The Broad Institute Genomics Platform"/>
            <consortium name="The Broad Institute Genome Sequencing Center for Infectious Disease"/>
            <person name="Wu L."/>
            <person name="Ma J."/>
        </authorList>
    </citation>
    <scope>NUCLEOTIDE SEQUENCE [LARGE SCALE GENOMIC DNA]</scope>
    <source>
        <strain evidence="12">JCM 30742</strain>
    </source>
</reference>
<feature type="active site" description="Charge relay system" evidence="5">
    <location>
        <position position="316"/>
    </location>
</feature>
<comment type="caution">
    <text evidence="11">The sequence shown here is derived from an EMBL/GenBank/DDBJ whole genome shotgun (WGS) entry which is preliminary data.</text>
</comment>
<dbReference type="PRINTS" id="PR00723">
    <property type="entry name" value="SUBTILISIN"/>
</dbReference>
<dbReference type="Pfam" id="PF00082">
    <property type="entry name" value="Peptidase_S8"/>
    <property type="match status" value="1"/>
</dbReference>
<dbReference type="InterPro" id="IPR023828">
    <property type="entry name" value="Peptidase_S8_Ser-AS"/>
</dbReference>
<dbReference type="InterPro" id="IPR000209">
    <property type="entry name" value="Peptidase_S8/S53_dom"/>
</dbReference>
<keyword evidence="8" id="KW-0812">Transmembrane</keyword>
<evidence type="ECO:0000256" key="3">
    <source>
        <dbReference type="ARBA" id="ARBA00022801"/>
    </source>
</evidence>
<evidence type="ECO:0000256" key="2">
    <source>
        <dbReference type="ARBA" id="ARBA00022670"/>
    </source>
</evidence>
<keyword evidence="8" id="KW-0472">Membrane</keyword>
<proteinExistence type="inferred from homology"/>
<organism evidence="11 12">
    <name type="scientific">Arthrobacter ginkgonis</name>
    <dbReference type="NCBI Taxonomy" id="1630594"/>
    <lineage>
        <taxon>Bacteria</taxon>
        <taxon>Bacillati</taxon>
        <taxon>Actinomycetota</taxon>
        <taxon>Actinomycetes</taxon>
        <taxon>Micrococcales</taxon>
        <taxon>Micrococcaceae</taxon>
        <taxon>Arthrobacter</taxon>
    </lineage>
</organism>
<dbReference type="InterPro" id="IPR023827">
    <property type="entry name" value="Peptidase_S8_Asp-AS"/>
</dbReference>
<gene>
    <name evidence="11" type="ORF">GCM10023081_44550</name>
</gene>
<dbReference type="InterPro" id="IPR050131">
    <property type="entry name" value="Peptidase_S8_subtilisin-like"/>
</dbReference>
<evidence type="ECO:0000256" key="4">
    <source>
        <dbReference type="ARBA" id="ARBA00022825"/>
    </source>
</evidence>
<evidence type="ECO:0000256" key="6">
    <source>
        <dbReference type="RuleBase" id="RU003355"/>
    </source>
</evidence>
<keyword evidence="2 5" id="KW-0645">Protease</keyword>
<dbReference type="SUPFAM" id="SSF52743">
    <property type="entry name" value="Subtilisin-like"/>
    <property type="match status" value="1"/>
</dbReference>
<evidence type="ECO:0000256" key="8">
    <source>
        <dbReference type="SAM" id="Phobius"/>
    </source>
</evidence>
<feature type="signal peptide" evidence="9">
    <location>
        <begin position="1"/>
        <end position="28"/>
    </location>
</feature>
<evidence type="ECO:0000256" key="7">
    <source>
        <dbReference type="SAM" id="MobiDB-lite"/>
    </source>
</evidence>
<feature type="active site" description="Charge relay system" evidence="5">
    <location>
        <position position="106"/>
    </location>
</feature>
<sequence length="493" mass="49177">MRPSALLRARPAVGAALAAALALGTALAAAPAASADAVRDEQYWLKSFGIEKAWAETKGAGVTVAVIDTGIDASHPDLHGQVVGGTDVSGAGKKGGTGPIGALPEHGTLVATLLAGHGNNGAEIARAEAENGVQRTAWERAAAEAKASGNPVPAEPAAVKVPKPGPGPDGIVGVAPEADLLAVSLWLGSANPGGVDVEDQVPRAVRWAVDHGASVINMSLGSTTPEWPKSWDDAFLYAERKDVVIVAAAGNRAGGMAQVGAPATIPGVLTVAGVDKDGKASWDSSTTGISIGVAAPAEPLVGGLPEGGYATWSGTSGAAPLVAGVAALIRAKYPDLPARDVANRILATARDTGDPGVDNLYGHGLLDAYAALTADVPAVAVNPMDTIAEWIRVHRRGSAASSSGAAVPSAESTVPVAQAPAAVQPGPPGGALPAVVLAAFGILFAATVAGGTVHLLRTGRRERSLRAAEATVAELVVAAPGRRHDVFDDLPEA</sequence>
<dbReference type="PROSITE" id="PS51892">
    <property type="entry name" value="SUBTILASE"/>
    <property type="match status" value="1"/>
</dbReference>
<keyword evidence="9" id="KW-0732">Signal</keyword>
<evidence type="ECO:0000313" key="11">
    <source>
        <dbReference type="EMBL" id="GAA3703265.1"/>
    </source>
</evidence>
<evidence type="ECO:0000256" key="9">
    <source>
        <dbReference type="SAM" id="SignalP"/>
    </source>
</evidence>
<evidence type="ECO:0000259" key="10">
    <source>
        <dbReference type="Pfam" id="PF00082"/>
    </source>
</evidence>
<accession>A0ABP7DEY0</accession>
<dbReference type="InterPro" id="IPR036852">
    <property type="entry name" value="Peptidase_S8/S53_dom_sf"/>
</dbReference>
<name>A0ABP7DEY0_9MICC</name>
<comment type="similarity">
    <text evidence="1 5 6">Belongs to the peptidase S8 family.</text>
</comment>
<evidence type="ECO:0000256" key="1">
    <source>
        <dbReference type="ARBA" id="ARBA00011073"/>
    </source>
</evidence>
<feature type="compositionally biased region" description="Low complexity" evidence="7">
    <location>
        <begin position="146"/>
        <end position="162"/>
    </location>
</feature>
<feature type="chain" id="PRO_5047321447" description="Peptidase S8/S53 domain-containing protein" evidence="9">
    <location>
        <begin position="29"/>
        <end position="493"/>
    </location>
</feature>
<dbReference type="Proteomes" id="UP001500752">
    <property type="component" value="Unassembled WGS sequence"/>
</dbReference>
<dbReference type="PROSITE" id="PS00138">
    <property type="entry name" value="SUBTILASE_SER"/>
    <property type="match status" value="1"/>
</dbReference>
<dbReference type="PANTHER" id="PTHR43806">
    <property type="entry name" value="PEPTIDASE S8"/>
    <property type="match status" value="1"/>
</dbReference>
<feature type="region of interest" description="Disordered" evidence="7">
    <location>
        <begin position="146"/>
        <end position="165"/>
    </location>
</feature>
<dbReference type="Gene3D" id="3.40.50.200">
    <property type="entry name" value="Peptidase S8/S53 domain"/>
    <property type="match status" value="1"/>
</dbReference>
<keyword evidence="4 5" id="KW-0720">Serine protease</keyword>
<dbReference type="RefSeq" id="WP_345154411.1">
    <property type="nucleotide sequence ID" value="NZ_BAABEO010000034.1"/>
</dbReference>
<dbReference type="PANTHER" id="PTHR43806:SF11">
    <property type="entry name" value="CEREVISIN-RELATED"/>
    <property type="match status" value="1"/>
</dbReference>
<evidence type="ECO:0000256" key="5">
    <source>
        <dbReference type="PROSITE-ProRule" id="PRU01240"/>
    </source>
</evidence>
<protein>
    <recommendedName>
        <fullName evidence="10">Peptidase S8/S53 domain-containing protein</fullName>
    </recommendedName>
</protein>
<keyword evidence="8" id="KW-1133">Transmembrane helix</keyword>
<dbReference type="EMBL" id="BAABEO010000034">
    <property type="protein sequence ID" value="GAA3703265.1"/>
    <property type="molecule type" value="Genomic_DNA"/>
</dbReference>
<dbReference type="PROSITE" id="PS00136">
    <property type="entry name" value="SUBTILASE_ASP"/>
    <property type="match status" value="1"/>
</dbReference>
<keyword evidence="3 5" id="KW-0378">Hydrolase</keyword>
<keyword evidence="12" id="KW-1185">Reference proteome</keyword>
<evidence type="ECO:0000313" key="12">
    <source>
        <dbReference type="Proteomes" id="UP001500752"/>
    </source>
</evidence>
<feature type="transmembrane region" description="Helical" evidence="8">
    <location>
        <begin position="431"/>
        <end position="456"/>
    </location>
</feature>
<dbReference type="InterPro" id="IPR015500">
    <property type="entry name" value="Peptidase_S8_subtilisin-rel"/>
</dbReference>